<dbReference type="GO" id="GO:0015288">
    <property type="term" value="F:porin activity"/>
    <property type="evidence" value="ECO:0007669"/>
    <property type="project" value="UniProtKB-KW"/>
</dbReference>
<evidence type="ECO:0000256" key="7">
    <source>
        <dbReference type="ARBA" id="ARBA00023065"/>
    </source>
</evidence>
<protein>
    <recommendedName>
        <fullName evidence="12">Porin domain-containing protein</fullName>
    </recommendedName>
</protein>
<evidence type="ECO:0000313" key="14">
    <source>
        <dbReference type="Proteomes" id="UP000075238"/>
    </source>
</evidence>
<evidence type="ECO:0000256" key="10">
    <source>
        <dbReference type="ARBA" id="ARBA00023237"/>
    </source>
</evidence>
<dbReference type="GO" id="GO:0046930">
    <property type="term" value="C:pore complex"/>
    <property type="evidence" value="ECO:0007669"/>
    <property type="project" value="UniProtKB-KW"/>
</dbReference>
<evidence type="ECO:0000256" key="8">
    <source>
        <dbReference type="ARBA" id="ARBA00023114"/>
    </source>
</evidence>
<keyword evidence="3" id="KW-0813">Transport</keyword>
<dbReference type="PANTHER" id="PTHR34501">
    <property type="entry name" value="PROTEIN YDDL-RELATED"/>
    <property type="match status" value="1"/>
</dbReference>
<dbReference type="Gene3D" id="2.40.160.10">
    <property type="entry name" value="Porin"/>
    <property type="match status" value="1"/>
</dbReference>
<evidence type="ECO:0000256" key="3">
    <source>
        <dbReference type="ARBA" id="ARBA00022448"/>
    </source>
</evidence>
<gene>
    <name evidence="13" type="ORF">A2G96_02665</name>
</gene>
<dbReference type="InterPro" id="IPR033900">
    <property type="entry name" value="Gram_neg_porin_domain"/>
</dbReference>
<evidence type="ECO:0000313" key="13">
    <source>
        <dbReference type="EMBL" id="AMR80164.1"/>
    </source>
</evidence>
<keyword evidence="6 11" id="KW-0732">Signal</keyword>
<keyword evidence="14" id="KW-1185">Reference proteome</keyword>
<dbReference type="CDD" id="cd00342">
    <property type="entry name" value="gram_neg_porins"/>
    <property type="match status" value="1"/>
</dbReference>
<evidence type="ECO:0000256" key="1">
    <source>
        <dbReference type="ARBA" id="ARBA00004571"/>
    </source>
</evidence>
<dbReference type="RefSeq" id="WP_062802023.1">
    <property type="nucleotide sequence ID" value="NZ_CP014844.1"/>
</dbReference>
<dbReference type="OrthoDB" id="8712661at2"/>
<dbReference type="Pfam" id="PF13609">
    <property type="entry name" value="Porin_4"/>
    <property type="match status" value="1"/>
</dbReference>
<dbReference type="STRING" id="1796606.A2G96_02665"/>
<name>A0A142JQ02_9BURK</name>
<comment type="subcellular location">
    <subcellularLocation>
        <location evidence="1">Cell outer membrane</location>
        <topology evidence="1">Multi-pass membrane protein</topology>
    </subcellularLocation>
</comment>
<keyword evidence="8" id="KW-0626">Porin</keyword>
<dbReference type="PROSITE" id="PS51257">
    <property type="entry name" value="PROKAR_LIPOPROTEIN"/>
    <property type="match status" value="1"/>
</dbReference>
<sequence>MKRIALTTLLAASAGSACAQAAGTGITLYGRAVAGLDYVNGIARGGGAADTLRFGSNQYGVSFWGLRGAEDLGGGLRGVFNLEGMVTSGTGRSDPLFGRRAQAGLAGNDWGALLLGRAMSLTDDESGAIDPMGLQASSIATLVYGRNWGSRPNAVTYNSPVWDGLSLRAQAGSDGVAGSFSRGRQLSAAIKYARGNLSLTGIYEELRDAQGRMDNLYASSRQYTLGGSYALDDLRLFAGYNLTVSSGATVATPENPYAATRSQMAWVGANYRVLPALTLLSGVYYATLNQHGGHGTLVTLGAKYDLSKRTSLYGTVASVFNSRNATFSVEASPETMPRAGANQQGAYAGIIHLF</sequence>
<dbReference type="InterPro" id="IPR001702">
    <property type="entry name" value="Porin_Gram-ve"/>
</dbReference>
<evidence type="ECO:0000259" key="12">
    <source>
        <dbReference type="Pfam" id="PF13609"/>
    </source>
</evidence>
<dbReference type="InterPro" id="IPR023614">
    <property type="entry name" value="Porin_dom_sf"/>
</dbReference>
<keyword evidence="10" id="KW-0998">Cell outer membrane</keyword>
<dbReference type="PRINTS" id="PR00184">
    <property type="entry name" value="NEISSPPORIN"/>
</dbReference>
<proteinExistence type="predicted"/>
<evidence type="ECO:0000256" key="11">
    <source>
        <dbReference type="SAM" id="SignalP"/>
    </source>
</evidence>
<dbReference type="EMBL" id="CP014844">
    <property type="protein sequence ID" value="AMR80164.1"/>
    <property type="molecule type" value="Genomic_DNA"/>
</dbReference>
<keyword evidence="5" id="KW-0812">Transmembrane</keyword>
<feature type="signal peptide" evidence="11">
    <location>
        <begin position="1"/>
        <end position="21"/>
    </location>
</feature>
<evidence type="ECO:0000256" key="6">
    <source>
        <dbReference type="ARBA" id="ARBA00022729"/>
    </source>
</evidence>
<dbReference type="Proteomes" id="UP000075238">
    <property type="component" value="Chromosome 1"/>
</dbReference>
<reference evidence="13 14" key="1">
    <citation type="submission" date="2016-03" db="EMBL/GenBank/DDBJ databases">
        <title>Complete genome sequence of a novel chlorpyrifos degrading bacterium, Cupriavidus nantongensis sp. X1.</title>
        <authorList>
            <person name="Fang L."/>
        </authorList>
    </citation>
    <scope>NUCLEOTIDE SEQUENCE [LARGE SCALE GENOMIC DNA]</scope>
    <source>
        <strain evidence="13 14">X1</strain>
    </source>
</reference>
<keyword evidence="9" id="KW-0472">Membrane</keyword>
<dbReference type="GO" id="GO:0009279">
    <property type="term" value="C:cell outer membrane"/>
    <property type="evidence" value="ECO:0007669"/>
    <property type="project" value="UniProtKB-SubCell"/>
</dbReference>
<accession>A0A142JQ02</accession>
<evidence type="ECO:0000256" key="2">
    <source>
        <dbReference type="ARBA" id="ARBA00011233"/>
    </source>
</evidence>
<evidence type="ECO:0000256" key="4">
    <source>
        <dbReference type="ARBA" id="ARBA00022452"/>
    </source>
</evidence>
<evidence type="ECO:0000256" key="5">
    <source>
        <dbReference type="ARBA" id="ARBA00022692"/>
    </source>
</evidence>
<dbReference type="PRINTS" id="PR00182">
    <property type="entry name" value="ECOLNEIPORIN"/>
</dbReference>
<dbReference type="SUPFAM" id="SSF56935">
    <property type="entry name" value="Porins"/>
    <property type="match status" value="1"/>
</dbReference>
<dbReference type="InterPro" id="IPR050298">
    <property type="entry name" value="Gram-neg_bact_OMP"/>
</dbReference>
<dbReference type="InterPro" id="IPR002299">
    <property type="entry name" value="Porin_Neis"/>
</dbReference>
<dbReference type="AlphaFoldDB" id="A0A142JQ02"/>
<keyword evidence="4" id="KW-1134">Transmembrane beta strand</keyword>
<feature type="domain" description="Porin" evidence="12">
    <location>
        <begin position="7"/>
        <end position="322"/>
    </location>
</feature>
<dbReference type="PANTHER" id="PTHR34501:SF9">
    <property type="entry name" value="MAJOR OUTER MEMBRANE PROTEIN P.IA"/>
    <property type="match status" value="1"/>
</dbReference>
<feature type="chain" id="PRO_5007498232" description="Porin domain-containing protein" evidence="11">
    <location>
        <begin position="22"/>
        <end position="354"/>
    </location>
</feature>
<keyword evidence="7" id="KW-0406">Ion transport</keyword>
<comment type="subunit">
    <text evidence="2">Homotrimer.</text>
</comment>
<dbReference type="GO" id="GO:0034220">
    <property type="term" value="P:monoatomic ion transmembrane transport"/>
    <property type="evidence" value="ECO:0007669"/>
    <property type="project" value="InterPro"/>
</dbReference>
<dbReference type="KEGG" id="cnan:A2G96_02665"/>
<organism evidence="13 14">
    <name type="scientific">Cupriavidus nantongensis</name>
    <dbReference type="NCBI Taxonomy" id="1796606"/>
    <lineage>
        <taxon>Bacteria</taxon>
        <taxon>Pseudomonadati</taxon>
        <taxon>Pseudomonadota</taxon>
        <taxon>Betaproteobacteria</taxon>
        <taxon>Burkholderiales</taxon>
        <taxon>Burkholderiaceae</taxon>
        <taxon>Cupriavidus</taxon>
    </lineage>
</organism>
<evidence type="ECO:0000256" key="9">
    <source>
        <dbReference type="ARBA" id="ARBA00023136"/>
    </source>
</evidence>